<dbReference type="OrthoDB" id="27226at2759"/>
<evidence type="ECO:0000256" key="5">
    <source>
        <dbReference type="ARBA" id="ARBA00022605"/>
    </source>
</evidence>
<keyword evidence="5" id="KW-0028">Amino-acid biosynthesis</keyword>
<proteinExistence type="inferred from homology"/>
<dbReference type="EC" id="3.1.3.3" evidence="4"/>
<comment type="pathway">
    <text evidence="2">Amino-acid biosynthesis; L-serine biosynthesis; L-serine from 3-phospho-D-glycerate: step 3/3.</text>
</comment>
<evidence type="ECO:0000256" key="1">
    <source>
        <dbReference type="ARBA" id="ARBA00001946"/>
    </source>
</evidence>
<evidence type="ECO:0000313" key="12">
    <source>
        <dbReference type="EMBL" id="QSS65045.1"/>
    </source>
</evidence>
<dbReference type="AlphaFoldDB" id="A0A8A1MGM4"/>
<dbReference type="VEuPathDB" id="FungiDB:I7I51_05886"/>
<evidence type="ECO:0000256" key="10">
    <source>
        <dbReference type="ARBA" id="ARBA00031693"/>
    </source>
</evidence>
<dbReference type="GO" id="GO:0005737">
    <property type="term" value="C:cytoplasm"/>
    <property type="evidence" value="ECO:0007669"/>
    <property type="project" value="TreeGrafter"/>
</dbReference>
<evidence type="ECO:0000256" key="7">
    <source>
        <dbReference type="ARBA" id="ARBA00022801"/>
    </source>
</evidence>
<organism evidence="12 13">
    <name type="scientific">Ajellomyces capsulatus</name>
    <name type="common">Darling's disease fungus</name>
    <name type="synonym">Histoplasma capsulatum</name>
    <dbReference type="NCBI Taxonomy" id="5037"/>
    <lineage>
        <taxon>Eukaryota</taxon>
        <taxon>Fungi</taxon>
        <taxon>Dikarya</taxon>
        <taxon>Ascomycota</taxon>
        <taxon>Pezizomycotina</taxon>
        <taxon>Eurotiomycetes</taxon>
        <taxon>Eurotiomycetidae</taxon>
        <taxon>Onygenales</taxon>
        <taxon>Ajellomycetaceae</taxon>
        <taxon>Histoplasma</taxon>
    </lineage>
</organism>
<dbReference type="FunFam" id="3.40.50.1000:FF:000143">
    <property type="entry name" value="Phosphoserine phosphatase serb"/>
    <property type="match status" value="1"/>
</dbReference>
<dbReference type="InterPro" id="IPR004469">
    <property type="entry name" value="PSP"/>
</dbReference>
<dbReference type="NCBIfam" id="TIGR01488">
    <property type="entry name" value="HAD-SF-IB"/>
    <property type="match status" value="1"/>
</dbReference>
<dbReference type="Pfam" id="PF00702">
    <property type="entry name" value="Hydrolase"/>
    <property type="match status" value="1"/>
</dbReference>
<comment type="similarity">
    <text evidence="3">Belongs to the HAD-like hydrolase superfamily. SerB family.</text>
</comment>
<evidence type="ECO:0000256" key="2">
    <source>
        <dbReference type="ARBA" id="ARBA00005135"/>
    </source>
</evidence>
<dbReference type="NCBIfam" id="TIGR00338">
    <property type="entry name" value="serB"/>
    <property type="match status" value="1"/>
</dbReference>
<name>A0A8A1MGM4_AJECA</name>
<evidence type="ECO:0000256" key="8">
    <source>
        <dbReference type="ARBA" id="ARBA00022842"/>
    </source>
</evidence>
<feature type="active site" description="Proton donor" evidence="11">
    <location>
        <position position="235"/>
    </location>
</feature>
<evidence type="ECO:0000256" key="3">
    <source>
        <dbReference type="ARBA" id="ARBA00009184"/>
    </source>
</evidence>
<dbReference type="Proteomes" id="UP000663671">
    <property type="component" value="Chromosome 3"/>
</dbReference>
<evidence type="ECO:0000256" key="9">
    <source>
        <dbReference type="ARBA" id="ARBA00023299"/>
    </source>
</evidence>
<gene>
    <name evidence="12" type="ORF">I7I51_05886</name>
</gene>
<dbReference type="SFLD" id="SFLDG01136">
    <property type="entry name" value="C1.6:_Phosphoserine_Phosphatas"/>
    <property type="match status" value="1"/>
</dbReference>
<keyword evidence="8" id="KW-0460">Magnesium</keyword>
<dbReference type="EMBL" id="CP069115">
    <property type="protein sequence ID" value="QSS65045.1"/>
    <property type="molecule type" value="Genomic_DNA"/>
</dbReference>
<dbReference type="UniPathway" id="UPA00135">
    <property type="reaction ID" value="UER00198"/>
</dbReference>
<dbReference type="InterPro" id="IPR050582">
    <property type="entry name" value="HAD-like_SerB"/>
</dbReference>
<dbReference type="Gene3D" id="3.40.50.1000">
    <property type="entry name" value="HAD superfamily/HAD-like"/>
    <property type="match status" value="1"/>
</dbReference>
<dbReference type="GO" id="GO:0006564">
    <property type="term" value="P:L-serine biosynthetic process"/>
    <property type="evidence" value="ECO:0007669"/>
    <property type="project" value="UniProtKB-KW"/>
</dbReference>
<feature type="active site" description="Nucleophile" evidence="11">
    <location>
        <position position="233"/>
    </location>
</feature>
<reference evidence="12" key="1">
    <citation type="submission" date="2021-01" db="EMBL/GenBank/DDBJ databases">
        <title>Chromosome-level genome assembly of a human fungal pathogen reveals clustering of transcriptionally co-regulated genes.</title>
        <authorList>
            <person name="Voorhies M."/>
            <person name="Cohen S."/>
            <person name="Shea T.P."/>
            <person name="Petrus S."/>
            <person name="Munoz J.F."/>
            <person name="Poplawski S."/>
            <person name="Goldman W.E."/>
            <person name="Michael T."/>
            <person name="Cuomo C.A."/>
            <person name="Sil A."/>
            <person name="Beyhan S."/>
        </authorList>
    </citation>
    <scope>NUCLEOTIDE SEQUENCE</scope>
    <source>
        <strain evidence="12">WU24</strain>
    </source>
</reference>
<evidence type="ECO:0000256" key="6">
    <source>
        <dbReference type="ARBA" id="ARBA00022723"/>
    </source>
</evidence>
<dbReference type="InterPro" id="IPR036412">
    <property type="entry name" value="HAD-like_sf"/>
</dbReference>
<dbReference type="GO" id="GO:0036424">
    <property type="term" value="F:L-phosphoserine phosphatase activity"/>
    <property type="evidence" value="ECO:0007669"/>
    <property type="project" value="InterPro"/>
</dbReference>
<dbReference type="SFLD" id="SFLDF00029">
    <property type="entry name" value="phosphoserine_phosphatase"/>
    <property type="match status" value="1"/>
</dbReference>
<dbReference type="SFLD" id="SFLDG01129">
    <property type="entry name" value="C1.5:_HAD__Beta-PGM__Phosphata"/>
    <property type="match status" value="1"/>
</dbReference>
<dbReference type="CDD" id="cd07500">
    <property type="entry name" value="HAD_PSP"/>
    <property type="match status" value="1"/>
</dbReference>
<comment type="cofactor">
    <cofactor evidence="1">
        <name>Mg(2+)</name>
        <dbReference type="ChEBI" id="CHEBI:18420"/>
    </cofactor>
</comment>
<dbReference type="GO" id="GO:0000287">
    <property type="term" value="F:magnesium ion binding"/>
    <property type="evidence" value="ECO:0007669"/>
    <property type="project" value="TreeGrafter"/>
</dbReference>
<accession>A0A8A1MGM4</accession>
<dbReference type="PANTHER" id="PTHR43344:SF2">
    <property type="entry name" value="PHOSPHOSERINE PHOSPHATASE"/>
    <property type="match status" value="1"/>
</dbReference>
<dbReference type="SUPFAM" id="SSF56784">
    <property type="entry name" value="HAD-like"/>
    <property type="match status" value="1"/>
</dbReference>
<evidence type="ECO:0000313" key="13">
    <source>
        <dbReference type="Proteomes" id="UP000663671"/>
    </source>
</evidence>
<dbReference type="SFLD" id="SFLDG01137">
    <property type="entry name" value="C1.6.1:_Phosphoserine_Phosphat"/>
    <property type="match status" value="1"/>
</dbReference>
<keyword evidence="7" id="KW-0378">Hydrolase</keyword>
<dbReference type="InterPro" id="IPR023214">
    <property type="entry name" value="HAD_sf"/>
</dbReference>
<keyword evidence="9" id="KW-0718">Serine biosynthesis</keyword>
<dbReference type="SFLD" id="SFLDS00003">
    <property type="entry name" value="Haloacid_Dehalogenase"/>
    <property type="match status" value="1"/>
</dbReference>
<evidence type="ECO:0000256" key="4">
    <source>
        <dbReference type="ARBA" id="ARBA00012640"/>
    </source>
</evidence>
<keyword evidence="6" id="KW-0479">Metal-binding</keyword>
<protein>
    <recommendedName>
        <fullName evidence="4">phosphoserine phosphatase</fullName>
        <ecNumber evidence="4">3.1.3.3</ecNumber>
    </recommendedName>
    <alternativeName>
        <fullName evidence="10">O-phosphoserine phosphohydrolase</fullName>
    </alternativeName>
</protein>
<dbReference type="PANTHER" id="PTHR43344">
    <property type="entry name" value="PHOSPHOSERINE PHOSPHATASE"/>
    <property type="match status" value="1"/>
</dbReference>
<evidence type="ECO:0000256" key="11">
    <source>
        <dbReference type="PIRSR" id="PIRSR604469-1"/>
    </source>
</evidence>
<sequence>MANTLSVRRGHPILCHRSLSDGSFIQNHNQCKASSYKFTNSCPSPHGPVAHSISPTGHPPSAQVSVKDSGIVYSILRGSLSNIPPITPKSVATIFYKLKLSNQLLILTHVPGSVLTSDLEQGSQESPAFASETLDCLFGSYVSELCLTRFLQIMEKLSIPYQQMSSSHRCLDEENQPRVVEVTMGPPPNPEYLSFEDMRKHENIWKFEQEWNVEVVLQKESVFRKHKRLAVFDMDSTLIQEEVIDEIARFIGLEKEVSELTMLAMNGELDFSASLKARVGLLKGVPADVFERLKSTITISPGARELCSALKTLGYKMAVVSGGFQPLADWLAGELGLDYAFANHLEIDNITQSLTGNLMPGYPIIDAARKRHILRTLAADNGISMMQTLVVGDGANDLLMLKEAGLGVAWRAKTKVQLEAPTRLNGTSLKDILYLLGLQEEDIKELIVAGKARKAGRLV</sequence>